<comment type="caution">
    <text evidence="1">The sequence shown here is derived from an EMBL/GenBank/DDBJ whole genome shotgun (WGS) entry which is preliminary data.</text>
</comment>
<dbReference type="Proteomes" id="UP000712281">
    <property type="component" value="Unassembled WGS sequence"/>
</dbReference>
<reference evidence="1" key="1">
    <citation type="submission" date="2019-12" db="EMBL/GenBank/DDBJ databases">
        <title>Genome sequencing and annotation of Brassica cretica.</title>
        <authorList>
            <person name="Studholme D.J."/>
            <person name="Sarris P.F."/>
        </authorList>
    </citation>
    <scope>NUCLEOTIDE SEQUENCE</scope>
    <source>
        <strain evidence="1">PFS-001/15</strain>
        <tissue evidence="1">Leaf</tissue>
    </source>
</reference>
<proteinExistence type="predicted"/>
<sequence length="104" mass="11511">MVTLSDYASWSSGLGVHPDCCELFFVDGGPFLTMAIRGPVGRRVSTATAAARGSWESDPPPRDNSDSGYTLKIHRQRTVLLVLDTRLQWLRIIGFGILVFNRSE</sequence>
<gene>
    <name evidence="1" type="ORF">F2Q68_00006421</name>
</gene>
<name>A0A3N6T7X7_BRACR</name>
<evidence type="ECO:0000313" key="2">
    <source>
        <dbReference type="Proteomes" id="UP000712281"/>
    </source>
</evidence>
<accession>A0A3N6T7X7</accession>
<protein>
    <submittedName>
        <fullName evidence="1">Uncharacterized protein</fullName>
    </submittedName>
</protein>
<dbReference type="EMBL" id="QGKW02001660">
    <property type="protein sequence ID" value="KAF2582381.1"/>
    <property type="molecule type" value="Genomic_DNA"/>
</dbReference>
<dbReference type="AlphaFoldDB" id="A0A3N6T7X7"/>
<organism evidence="1 2">
    <name type="scientific">Brassica cretica</name>
    <name type="common">Mustard</name>
    <dbReference type="NCBI Taxonomy" id="69181"/>
    <lineage>
        <taxon>Eukaryota</taxon>
        <taxon>Viridiplantae</taxon>
        <taxon>Streptophyta</taxon>
        <taxon>Embryophyta</taxon>
        <taxon>Tracheophyta</taxon>
        <taxon>Spermatophyta</taxon>
        <taxon>Magnoliopsida</taxon>
        <taxon>eudicotyledons</taxon>
        <taxon>Gunneridae</taxon>
        <taxon>Pentapetalae</taxon>
        <taxon>rosids</taxon>
        <taxon>malvids</taxon>
        <taxon>Brassicales</taxon>
        <taxon>Brassicaceae</taxon>
        <taxon>Brassiceae</taxon>
        <taxon>Brassica</taxon>
    </lineage>
</organism>
<evidence type="ECO:0000313" key="1">
    <source>
        <dbReference type="EMBL" id="KAF2582381.1"/>
    </source>
</evidence>